<organism evidence="2 3">
    <name type="scientific">Piptocephalis cylindrospora</name>
    <dbReference type="NCBI Taxonomy" id="1907219"/>
    <lineage>
        <taxon>Eukaryota</taxon>
        <taxon>Fungi</taxon>
        <taxon>Fungi incertae sedis</taxon>
        <taxon>Zoopagomycota</taxon>
        <taxon>Zoopagomycotina</taxon>
        <taxon>Zoopagomycetes</taxon>
        <taxon>Zoopagales</taxon>
        <taxon>Piptocephalidaceae</taxon>
        <taxon>Piptocephalis</taxon>
    </lineage>
</organism>
<feature type="chain" id="PRO_5020812306" evidence="1">
    <location>
        <begin position="23"/>
        <end position="229"/>
    </location>
</feature>
<evidence type="ECO:0000256" key="1">
    <source>
        <dbReference type="SAM" id="SignalP"/>
    </source>
</evidence>
<reference evidence="3" key="1">
    <citation type="journal article" date="2018" name="Nat. Microbiol.">
        <title>Leveraging single-cell genomics to expand the fungal tree of life.</title>
        <authorList>
            <person name="Ahrendt S.R."/>
            <person name="Quandt C.A."/>
            <person name="Ciobanu D."/>
            <person name="Clum A."/>
            <person name="Salamov A."/>
            <person name="Andreopoulos B."/>
            <person name="Cheng J.F."/>
            <person name="Woyke T."/>
            <person name="Pelin A."/>
            <person name="Henrissat B."/>
            <person name="Reynolds N.K."/>
            <person name="Benny G.L."/>
            <person name="Smith M.E."/>
            <person name="James T.Y."/>
            <person name="Grigoriev I.V."/>
        </authorList>
    </citation>
    <scope>NUCLEOTIDE SEQUENCE [LARGE SCALE GENOMIC DNA]</scope>
</reference>
<gene>
    <name evidence="2" type="ORF">BJ684DRAFT_18897</name>
</gene>
<evidence type="ECO:0000313" key="2">
    <source>
        <dbReference type="EMBL" id="RKP14715.1"/>
    </source>
</evidence>
<name>A0A4P9Y6Q2_9FUNG</name>
<proteinExistence type="predicted"/>
<dbReference type="AlphaFoldDB" id="A0A4P9Y6Q2"/>
<keyword evidence="3" id="KW-1185">Reference proteome</keyword>
<protein>
    <submittedName>
        <fullName evidence="2">Uncharacterized protein</fullName>
    </submittedName>
</protein>
<dbReference type="Proteomes" id="UP000267251">
    <property type="component" value="Unassembled WGS sequence"/>
</dbReference>
<dbReference type="EMBL" id="KZ987799">
    <property type="protein sequence ID" value="RKP14715.1"/>
    <property type="molecule type" value="Genomic_DNA"/>
</dbReference>
<sequence>MHFSTTLLSLALAIMAPMSSHGVSVTQWSRGEFGDTWGVRGWMVNGKSACYPGNVISMRGHDTGYVTYCRDCTTSKVSDLEVIGGHWATQDTSDPPQWTVVSGGSAYPGKVGFLNKATKRFLGRCTSASCRSAANDTKLQPVVVYEKALSANNVWECVSLQVNTTINDAGVTFALLGGDGIYLAHSDQDVVPATDKSGYQLGLLNANENATAIDSRIAFTPKIISDVNE</sequence>
<feature type="signal peptide" evidence="1">
    <location>
        <begin position="1"/>
        <end position="22"/>
    </location>
</feature>
<dbReference type="OrthoDB" id="10327605at2759"/>
<evidence type="ECO:0000313" key="3">
    <source>
        <dbReference type="Proteomes" id="UP000267251"/>
    </source>
</evidence>
<keyword evidence="1" id="KW-0732">Signal</keyword>
<accession>A0A4P9Y6Q2</accession>